<dbReference type="EMBL" id="MH460463">
    <property type="protein sequence ID" value="AXG67103.1"/>
    <property type="molecule type" value="Genomic_DNA"/>
</dbReference>
<reference evidence="2 3" key="1">
    <citation type="journal article" date="2018" name="Front. Microbiol.">
        <title>Jumbo Bacteriophages Are Represented Within an Increasing Diversity of Environmental Viruses Infecting the Emerging Phytopathogen, Dickeya solani.</title>
        <authorList>
            <person name="Day A.W."/>
            <person name="Ahn J."/>
            <person name="Salmond G.P.C."/>
        </authorList>
    </citation>
    <scope>NUCLEOTIDE SEQUENCE [LARGE SCALE GENOMIC DNA]</scope>
</reference>
<feature type="transmembrane region" description="Helical" evidence="1">
    <location>
        <begin position="36"/>
        <end position="55"/>
    </location>
</feature>
<evidence type="ECO:0000256" key="1">
    <source>
        <dbReference type="SAM" id="Phobius"/>
    </source>
</evidence>
<name>A0A384ZXV8_9CAUD</name>
<dbReference type="Proteomes" id="UP000262440">
    <property type="component" value="Segment"/>
</dbReference>
<gene>
    <name evidence="2" type="ORF">AD1_059</name>
</gene>
<organism evidence="2 3">
    <name type="scientific">Dickeya phage vB_DsoM_AD1</name>
    <dbReference type="NCBI Taxonomy" id="2283029"/>
    <lineage>
        <taxon>Viruses</taxon>
        <taxon>Duplodnaviria</taxon>
        <taxon>Heunggongvirae</taxon>
        <taxon>Uroviricota</taxon>
        <taxon>Caudoviricetes</taxon>
        <taxon>Alexandravirus</taxon>
        <taxon>Alexandravirus AD1</taxon>
    </lineage>
</organism>
<keyword evidence="1" id="KW-0812">Transmembrane</keyword>
<keyword evidence="1" id="KW-1133">Transmembrane helix</keyword>
<keyword evidence="3" id="KW-1185">Reference proteome</keyword>
<evidence type="ECO:0000313" key="2">
    <source>
        <dbReference type="EMBL" id="AXG67103.1"/>
    </source>
</evidence>
<sequence length="71" mass="8063">MRPILVVFRGKVLPAQLVNEDRNDVYFVRHMQVRGATIYTTGIAPVAAVVFLYGYSPTADDYEVVRQMRGM</sequence>
<protein>
    <submittedName>
        <fullName evidence="2">Uncharacterized protein</fullName>
    </submittedName>
</protein>
<keyword evidence="1" id="KW-0472">Membrane</keyword>
<accession>A0A384ZXV8</accession>
<proteinExistence type="predicted"/>
<evidence type="ECO:0000313" key="3">
    <source>
        <dbReference type="Proteomes" id="UP000262440"/>
    </source>
</evidence>